<dbReference type="PRINTS" id="PR00455">
    <property type="entry name" value="HTHTETR"/>
</dbReference>
<gene>
    <name evidence="6" type="ORF">SD71_02870</name>
</gene>
<keyword evidence="1" id="KW-0805">Transcription regulation</keyword>
<accession>A0ABR5AAD6</accession>
<keyword evidence="3" id="KW-0804">Transcription</keyword>
<dbReference type="RefSeq" id="WP_041059174.1">
    <property type="nucleotide sequence ID" value="NZ_JXAL01000001.1"/>
</dbReference>
<evidence type="ECO:0000256" key="2">
    <source>
        <dbReference type="ARBA" id="ARBA00023125"/>
    </source>
</evidence>
<reference evidence="6 7" key="1">
    <citation type="submission" date="2014-12" db="EMBL/GenBank/DDBJ databases">
        <title>Draft genome sequence of Cohnella kolymensis strain B-2846.</title>
        <authorList>
            <person name="Karlyshev A.V."/>
            <person name="Kudryashova E.B."/>
        </authorList>
    </citation>
    <scope>NUCLEOTIDE SEQUENCE [LARGE SCALE GENOMIC DNA]</scope>
    <source>
        <strain evidence="6 7">VKM B-2846</strain>
    </source>
</reference>
<comment type="caution">
    <text evidence="6">The sequence shown here is derived from an EMBL/GenBank/DDBJ whole genome shotgun (WGS) entry which is preliminary data.</text>
</comment>
<evidence type="ECO:0000256" key="4">
    <source>
        <dbReference type="PROSITE-ProRule" id="PRU00335"/>
    </source>
</evidence>
<dbReference type="PANTHER" id="PTHR47506">
    <property type="entry name" value="TRANSCRIPTIONAL REGULATORY PROTEIN"/>
    <property type="match status" value="1"/>
</dbReference>
<dbReference type="InterPro" id="IPR001647">
    <property type="entry name" value="HTH_TetR"/>
</dbReference>
<dbReference type="Gene3D" id="1.10.357.10">
    <property type="entry name" value="Tetracycline Repressor, domain 2"/>
    <property type="match status" value="1"/>
</dbReference>
<protein>
    <recommendedName>
        <fullName evidence="5">HTH tetR-type domain-containing protein</fullName>
    </recommendedName>
</protein>
<organism evidence="6 7">
    <name type="scientific">Cohnella kolymensis</name>
    <dbReference type="NCBI Taxonomy" id="1590652"/>
    <lineage>
        <taxon>Bacteria</taxon>
        <taxon>Bacillati</taxon>
        <taxon>Bacillota</taxon>
        <taxon>Bacilli</taxon>
        <taxon>Bacillales</taxon>
        <taxon>Paenibacillaceae</taxon>
        <taxon>Cohnella</taxon>
    </lineage>
</organism>
<dbReference type="InterPro" id="IPR036271">
    <property type="entry name" value="Tet_transcr_reg_TetR-rel_C_sf"/>
</dbReference>
<dbReference type="Gene3D" id="1.10.10.60">
    <property type="entry name" value="Homeodomain-like"/>
    <property type="match status" value="1"/>
</dbReference>
<dbReference type="PANTHER" id="PTHR47506:SF6">
    <property type="entry name" value="HTH-TYPE TRANSCRIPTIONAL REPRESSOR NEMR"/>
    <property type="match status" value="1"/>
</dbReference>
<proteinExistence type="predicted"/>
<evidence type="ECO:0000313" key="7">
    <source>
        <dbReference type="Proteomes" id="UP000054526"/>
    </source>
</evidence>
<sequence>MSPKVSDSYKEEKRAAILEGALHCFTEKGYQATTVDDIVRHLGMSKGAIYNYFSSKEDMYIQMADARMNTMVDTLTEQFKLVPSAAEKLRHLFARFHRQSLDELRKWLTFHMEFSIYAGRRPDLADFLSEYMGKALALIQKIMEEGKQSGEFRSDLDAKSASYLFWAVRDGLALHFMIDGEEAEYKSILKDMETMVFRNIMKQ</sequence>
<evidence type="ECO:0000259" key="5">
    <source>
        <dbReference type="PROSITE" id="PS50977"/>
    </source>
</evidence>
<dbReference type="Pfam" id="PF08359">
    <property type="entry name" value="TetR_C_4"/>
    <property type="match status" value="1"/>
</dbReference>
<evidence type="ECO:0000256" key="3">
    <source>
        <dbReference type="ARBA" id="ARBA00023163"/>
    </source>
</evidence>
<dbReference type="SUPFAM" id="SSF48498">
    <property type="entry name" value="Tetracyclin repressor-like, C-terminal domain"/>
    <property type="match status" value="1"/>
</dbReference>
<dbReference type="EMBL" id="JXAL01000001">
    <property type="protein sequence ID" value="KIL37570.1"/>
    <property type="molecule type" value="Genomic_DNA"/>
</dbReference>
<keyword evidence="7" id="KW-1185">Reference proteome</keyword>
<evidence type="ECO:0000256" key="1">
    <source>
        <dbReference type="ARBA" id="ARBA00023015"/>
    </source>
</evidence>
<dbReference type="Proteomes" id="UP000054526">
    <property type="component" value="Unassembled WGS sequence"/>
</dbReference>
<name>A0ABR5AAD6_9BACL</name>
<dbReference type="InterPro" id="IPR013570">
    <property type="entry name" value="Tscrpt_reg_YsiA_C"/>
</dbReference>
<dbReference type="InterPro" id="IPR009057">
    <property type="entry name" value="Homeodomain-like_sf"/>
</dbReference>
<feature type="domain" description="HTH tetR-type" evidence="5">
    <location>
        <begin position="11"/>
        <end position="71"/>
    </location>
</feature>
<dbReference type="PROSITE" id="PS50977">
    <property type="entry name" value="HTH_TETR_2"/>
    <property type="match status" value="1"/>
</dbReference>
<dbReference type="Pfam" id="PF00440">
    <property type="entry name" value="TetR_N"/>
    <property type="match status" value="1"/>
</dbReference>
<evidence type="ECO:0000313" key="6">
    <source>
        <dbReference type="EMBL" id="KIL37570.1"/>
    </source>
</evidence>
<dbReference type="SUPFAM" id="SSF46689">
    <property type="entry name" value="Homeodomain-like"/>
    <property type="match status" value="1"/>
</dbReference>
<feature type="DNA-binding region" description="H-T-H motif" evidence="4">
    <location>
        <begin position="34"/>
        <end position="53"/>
    </location>
</feature>
<keyword evidence="2 4" id="KW-0238">DNA-binding</keyword>